<dbReference type="PROSITE" id="PS50977">
    <property type="entry name" value="HTH_TETR_2"/>
    <property type="match status" value="1"/>
</dbReference>
<dbReference type="GO" id="GO:0003700">
    <property type="term" value="F:DNA-binding transcription factor activity"/>
    <property type="evidence" value="ECO:0007669"/>
    <property type="project" value="TreeGrafter"/>
</dbReference>
<keyword evidence="8" id="KW-1185">Reference proteome</keyword>
<dbReference type="Pfam" id="PF00440">
    <property type="entry name" value="TetR_N"/>
    <property type="match status" value="1"/>
</dbReference>
<dbReference type="PRINTS" id="PR00455">
    <property type="entry name" value="HTHTETR"/>
</dbReference>
<dbReference type="SUPFAM" id="SSF46689">
    <property type="entry name" value="Homeodomain-like"/>
    <property type="match status" value="1"/>
</dbReference>
<feature type="DNA-binding region" description="H-T-H motif" evidence="4">
    <location>
        <begin position="39"/>
        <end position="58"/>
    </location>
</feature>
<dbReference type="InterPro" id="IPR001647">
    <property type="entry name" value="HTH_TetR"/>
</dbReference>
<sequence length="227" mass="24645">MIIAPEKAPSGRRSGLASREQLLAVAAMLFARKGLHRVTLAEIAGEAGMSGPAIYNHFESKNALFSEVVCLMYEEEIAAFSEVLDPLDSVCEALDQLMERVPHMYRDDGVLQLLGLTAQLEAVRDPELFMAISDAARRRDEVAIRLVERAKRQGELPADADANELGSMMISLFVGALGNRALRASRHGQFVRSVEALRSLLRMMRSGPAAEQKNPEGVAAEGGVSVV</sequence>
<feature type="compositionally biased region" description="Low complexity" evidence="5">
    <location>
        <begin position="216"/>
        <end position="227"/>
    </location>
</feature>
<dbReference type="InterPro" id="IPR036271">
    <property type="entry name" value="Tet_transcr_reg_TetR-rel_C_sf"/>
</dbReference>
<dbReference type="EMBL" id="QYUQ01000002">
    <property type="protein sequence ID" value="RJG03369.1"/>
    <property type="molecule type" value="Genomic_DNA"/>
</dbReference>
<dbReference type="InterPro" id="IPR009057">
    <property type="entry name" value="Homeodomain-like_sf"/>
</dbReference>
<evidence type="ECO:0000313" key="7">
    <source>
        <dbReference type="EMBL" id="RJG03369.1"/>
    </source>
</evidence>
<organism evidence="7 8">
    <name type="scientific">Noviherbaspirillum sedimenti</name>
    <dbReference type="NCBI Taxonomy" id="2320865"/>
    <lineage>
        <taxon>Bacteria</taxon>
        <taxon>Pseudomonadati</taxon>
        <taxon>Pseudomonadota</taxon>
        <taxon>Betaproteobacteria</taxon>
        <taxon>Burkholderiales</taxon>
        <taxon>Oxalobacteraceae</taxon>
        <taxon>Noviherbaspirillum</taxon>
    </lineage>
</organism>
<proteinExistence type="predicted"/>
<evidence type="ECO:0000256" key="3">
    <source>
        <dbReference type="ARBA" id="ARBA00023163"/>
    </source>
</evidence>
<evidence type="ECO:0000313" key="8">
    <source>
        <dbReference type="Proteomes" id="UP000266327"/>
    </source>
</evidence>
<accession>A0A3A3G9D9</accession>
<dbReference type="PANTHER" id="PTHR30055:SF234">
    <property type="entry name" value="HTH-TYPE TRANSCRIPTIONAL REGULATOR BETI"/>
    <property type="match status" value="1"/>
</dbReference>
<dbReference type="Proteomes" id="UP000266327">
    <property type="component" value="Unassembled WGS sequence"/>
</dbReference>
<dbReference type="Gene3D" id="1.10.357.10">
    <property type="entry name" value="Tetracycline Repressor, domain 2"/>
    <property type="match status" value="1"/>
</dbReference>
<keyword evidence="2 4" id="KW-0238">DNA-binding</keyword>
<name>A0A3A3G9D9_9BURK</name>
<comment type="caution">
    <text evidence="7">The sequence shown here is derived from an EMBL/GenBank/DDBJ whole genome shotgun (WGS) entry which is preliminary data.</text>
</comment>
<feature type="domain" description="HTH tetR-type" evidence="6">
    <location>
        <begin position="16"/>
        <end position="76"/>
    </location>
</feature>
<evidence type="ECO:0000256" key="1">
    <source>
        <dbReference type="ARBA" id="ARBA00023015"/>
    </source>
</evidence>
<evidence type="ECO:0000259" key="6">
    <source>
        <dbReference type="PROSITE" id="PS50977"/>
    </source>
</evidence>
<dbReference type="GO" id="GO:0000976">
    <property type="term" value="F:transcription cis-regulatory region binding"/>
    <property type="evidence" value="ECO:0007669"/>
    <property type="project" value="TreeGrafter"/>
</dbReference>
<evidence type="ECO:0000256" key="5">
    <source>
        <dbReference type="SAM" id="MobiDB-lite"/>
    </source>
</evidence>
<dbReference type="InterPro" id="IPR050109">
    <property type="entry name" value="HTH-type_TetR-like_transc_reg"/>
</dbReference>
<dbReference type="SUPFAM" id="SSF48498">
    <property type="entry name" value="Tetracyclin repressor-like, C-terminal domain"/>
    <property type="match status" value="1"/>
</dbReference>
<dbReference type="OrthoDB" id="5293507at2"/>
<evidence type="ECO:0000256" key="4">
    <source>
        <dbReference type="PROSITE-ProRule" id="PRU00335"/>
    </source>
</evidence>
<dbReference type="AlphaFoldDB" id="A0A3A3G9D9"/>
<gene>
    <name evidence="7" type="ORF">D3878_18680</name>
</gene>
<keyword evidence="1" id="KW-0805">Transcription regulation</keyword>
<evidence type="ECO:0000256" key="2">
    <source>
        <dbReference type="ARBA" id="ARBA00023125"/>
    </source>
</evidence>
<reference evidence="8" key="1">
    <citation type="submission" date="2018-09" db="EMBL/GenBank/DDBJ databases">
        <authorList>
            <person name="Zhu H."/>
        </authorList>
    </citation>
    <scope>NUCLEOTIDE SEQUENCE [LARGE SCALE GENOMIC DNA]</scope>
    <source>
        <strain evidence="8">K1S02-23</strain>
    </source>
</reference>
<protein>
    <submittedName>
        <fullName evidence="7">TetR/AcrR family transcriptional regulator</fullName>
    </submittedName>
</protein>
<feature type="region of interest" description="Disordered" evidence="5">
    <location>
        <begin position="206"/>
        <end position="227"/>
    </location>
</feature>
<dbReference type="PANTHER" id="PTHR30055">
    <property type="entry name" value="HTH-TYPE TRANSCRIPTIONAL REGULATOR RUTR"/>
    <property type="match status" value="1"/>
</dbReference>
<keyword evidence="3" id="KW-0804">Transcription</keyword>
<dbReference type="RefSeq" id="WP_119786864.1">
    <property type="nucleotide sequence ID" value="NZ_QYUQ01000002.1"/>
</dbReference>